<comment type="subcellular location">
    <subcellularLocation>
        <location evidence="2">Cell inner membrane</location>
        <topology evidence="2">Single-pass type II membrane protein</topology>
        <orientation evidence="2">Periplasmic side</orientation>
    </subcellularLocation>
</comment>
<dbReference type="NCBIfam" id="NF003465">
    <property type="entry name" value="PRK05089.1"/>
    <property type="match status" value="1"/>
</dbReference>
<keyword evidence="9 10" id="KW-0472">Membrane</keyword>
<evidence type="ECO:0000256" key="9">
    <source>
        <dbReference type="ARBA" id="ARBA00023136"/>
    </source>
</evidence>
<reference evidence="11" key="1">
    <citation type="journal article" date="2022" name="Front. Microbiol.">
        <title>Genome-based taxonomic rearrangement of Oceanobacter-related bacteria including the description of Thalassolituus hydrocarbonoclasticus sp. nov. and Thalassolituus pacificus sp. nov. and emended description of the genus Thalassolituus.</title>
        <authorList>
            <person name="Dong C."/>
            <person name="Wei L."/>
            <person name="Wang J."/>
            <person name="Lai Q."/>
            <person name="Huang Z."/>
            <person name="Shao Z."/>
        </authorList>
    </citation>
    <scope>NUCLEOTIDE SEQUENCE</scope>
    <source>
        <strain evidence="11">59MF3M-4</strain>
    </source>
</reference>
<dbReference type="SUPFAM" id="SSF110111">
    <property type="entry name" value="Ctag/Cox11"/>
    <property type="match status" value="1"/>
</dbReference>
<dbReference type="GO" id="GO:0005507">
    <property type="term" value="F:copper ion binding"/>
    <property type="evidence" value="ECO:0007669"/>
    <property type="project" value="InterPro"/>
</dbReference>
<sequence length="181" mass="20314">MNSLSFRTQQQGIRRTLWWLLLMLCGSVAFTVALVPLYDVFCELTGINGKGVNSAQVLQSTGIDQQRNVEVQMVTRTAAGMNWHFSATLSHKAVHPGEIHQMWFRMQNLGRTTGRARAVPSISPAEASNYFLKLECFCFNDQQLAAGEVLEVPVVFQIRSDLPEDLHRLTLAYTLYPQTGP</sequence>
<keyword evidence="8" id="KW-0186">Copper</keyword>
<keyword evidence="6" id="KW-0735">Signal-anchor</keyword>
<dbReference type="EMBL" id="JAOANI010000032">
    <property type="protein sequence ID" value="MCT7361149.1"/>
    <property type="molecule type" value="Genomic_DNA"/>
</dbReference>
<comment type="similarity">
    <text evidence="3">Belongs to the COX11/CtaG family.</text>
</comment>
<keyword evidence="12" id="KW-1185">Reference proteome</keyword>
<dbReference type="Gene3D" id="2.60.370.10">
    <property type="entry name" value="Ctag/Cox11"/>
    <property type="match status" value="1"/>
</dbReference>
<dbReference type="Proteomes" id="UP001147830">
    <property type="component" value="Unassembled WGS sequence"/>
</dbReference>
<comment type="caution">
    <text evidence="11">The sequence shown here is derived from an EMBL/GenBank/DDBJ whole genome shotgun (WGS) entry which is preliminary data.</text>
</comment>
<dbReference type="InterPro" id="IPR023471">
    <property type="entry name" value="CtaG/Cox11_dom_sf"/>
</dbReference>
<dbReference type="GO" id="GO:0005886">
    <property type="term" value="C:plasma membrane"/>
    <property type="evidence" value="ECO:0007669"/>
    <property type="project" value="UniProtKB-SubCell"/>
</dbReference>
<proteinExistence type="inferred from homology"/>
<evidence type="ECO:0000256" key="2">
    <source>
        <dbReference type="ARBA" id="ARBA00004382"/>
    </source>
</evidence>
<gene>
    <name evidence="11" type="ORF">NYR02_19180</name>
</gene>
<dbReference type="PANTHER" id="PTHR21320">
    <property type="entry name" value="CYTOCHROME C OXIDASE ASSEMBLY PROTEIN COX11-RELATED"/>
    <property type="match status" value="1"/>
</dbReference>
<comment type="function">
    <text evidence="1">Exerts its effect at some terminal stage of cytochrome c oxidase synthesis, probably by being involved in the insertion of the copper B into subunit I.</text>
</comment>
<evidence type="ECO:0000256" key="6">
    <source>
        <dbReference type="ARBA" id="ARBA00022968"/>
    </source>
</evidence>
<dbReference type="AlphaFoldDB" id="A0A9X2WIJ7"/>
<accession>A0A9X2WIJ7</accession>
<reference evidence="11" key="2">
    <citation type="submission" date="2022-08" db="EMBL/GenBank/DDBJ databases">
        <authorList>
            <person name="Dong C."/>
        </authorList>
    </citation>
    <scope>NUCLEOTIDE SEQUENCE</scope>
    <source>
        <strain evidence="11">59MF3M-4</strain>
    </source>
</reference>
<evidence type="ECO:0000256" key="8">
    <source>
        <dbReference type="ARBA" id="ARBA00023008"/>
    </source>
</evidence>
<dbReference type="Pfam" id="PF04442">
    <property type="entry name" value="CtaG_Cox11"/>
    <property type="match status" value="1"/>
</dbReference>
<dbReference type="RefSeq" id="WP_260977975.1">
    <property type="nucleotide sequence ID" value="NZ_JAOANI010000032.1"/>
</dbReference>
<dbReference type="PANTHER" id="PTHR21320:SF3">
    <property type="entry name" value="CYTOCHROME C OXIDASE ASSEMBLY PROTEIN COX11, MITOCHONDRIAL-RELATED"/>
    <property type="match status" value="1"/>
</dbReference>
<evidence type="ECO:0000313" key="11">
    <source>
        <dbReference type="EMBL" id="MCT7361149.1"/>
    </source>
</evidence>
<feature type="transmembrane region" description="Helical" evidence="10">
    <location>
        <begin position="17"/>
        <end position="38"/>
    </location>
</feature>
<name>A0A9X2WIJ7_9GAMM</name>
<evidence type="ECO:0000256" key="5">
    <source>
        <dbReference type="ARBA" id="ARBA00022692"/>
    </source>
</evidence>
<protein>
    <recommendedName>
        <fullName evidence="4">Cytochrome c oxidase assembly protein CtaG</fullName>
    </recommendedName>
</protein>
<evidence type="ECO:0000256" key="4">
    <source>
        <dbReference type="ARBA" id="ARBA00015384"/>
    </source>
</evidence>
<organism evidence="11 12">
    <name type="scientific">Thalassolituus pacificus</name>
    <dbReference type="NCBI Taxonomy" id="2975440"/>
    <lineage>
        <taxon>Bacteria</taxon>
        <taxon>Pseudomonadati</taxon>
        <taxon>Pseudomonadota</taxon>
        <taxon>Gammaproteobacteria</taxon>
        <taxon>Oceanospirillales</taxon>
        <taxon>Oceanospirillaceae</taxon>
        <taxon>Thalassolituus</taxon>
    </lineage>
</organism>
<evidence type="ECO:0000256" key="7">
    <source>
        <dbReference type="ARBA" id="ARBA00022989"/>
    </source>
</evidence>
<dbReference type="InterPro" id="IPR007533">
    <property type="entry name" value="Cyt_c_oxidase_assmbl_CtaG"/>
</dbReference>
<evidence type="ECO:0000256" key="1">
    <source>
        <dbReference type="ARBA" id="ARBA00004007"/>
    </source>
</evidence>
<evidence type="ECO:0000256" key="10">
    <source>
        <dbReference type="SAM" id="Phobius"/>
    </source>
</evidence>
<keyword evidence="7 10" id="KW-1133">Transmembrane helix</keyword>
<evidence type="ECO:0000313" key="12">
    <source>
        <dbReference type="Proteomes" id="UP001147830"/>
    </source>
</evidence>
<evidence type="ECO:0000256" key="3">
    <source>
        <dbReference type="ARBA" id="ARBA00009620"/>
    </source>
</evidence>
<keyword evidence="5 10" id="KW-0812">Transmembrane</keyword>
<dbReference type="PIRSF" id="PIRSF005413">
    <property type="entry name" value="COX11"/>
    <property type="match status" value="1"/>
</dbReference>